<keyword evidence="8" id="KW-0444">Lipid biosynthesis</keyword>
<evidence type="ECO:0000256" key="4">
    <source>
        <dbReference type="ARBA" id="ARBA00005189"/>
    </source>
</evidence>
<accession>A0A914N830</accession>
<dbReference type="PANTHER" id="PTHR13619:SF0">
    <property type="entry name" value="PHOSPHATIDATE CYTIDYLYLTRANSFERASE, MITOCHONDRIAL"/>
    <property type="match status" value="1"/>
</dbReference>
<comment type="pathway">
    <text evidence="4">Lipid metabolism.</text>
</comment>
<comment type="subcellular location">
    <subcellularLocation>
        <location evidence="2">Mitochondrion inner membrane</location>
        <topology evidence="2">Peripheral membrane protein</topology>
        <orientation evidence="2">Matrix side</orientation>
    </subcellularLocation>
</comment>
<dbReference type="GO" id="GO:0032049">
    <property type="term" value="P:cardiolipin biosynthetic process"/>
    <property type="evidence" value="ECO:0007669"/>
    <property type="project" value="InterPro"/>
</dbReference>
<keyword evidence="10" id="KW-0548">Nucleotidyltransferase</keyword>
<name>A0A914N830_MELIC</name>
<evidence type="ECO:0000256" key="3">
    <source>
        <dbReference type="ARBA" id="ARBA00005119"/>
    </source>
</evidence>
<keyword evidence="14" id="KW-0496">Mitochondrion</keyword>
<evidence type="ECO:0000313" key="20">
    <source>
        <dbReference type="Proteomes" id="UP000887563"/>
    </source>
</evidence>
<dbReference type="InterPro" id="IPR015222">
    <property type="entry name" value="Tam41"/>
</dbReference>
<dbReference type="GO" id="GO:0004605">
    <property type="term" value="F:phosphatidate cytidylyltransferase activity"/>
    <property type="evidence" value="ECO:0007669"/>
    <property type="project" value="UniProtKB-EC"/>
</dbReference>
<keyword evidence="13" id="KW-0443">Lipid metabolism</keyword>
<dbReference type="GO" id="GO:0005743">
    <property type="term" value="C:mitochondrial inner membrane"/>
    <property type="evidence" value="ECO:0007669"/>
    <property type="project" value="UniProtKB-SubCell"/>
</dbReference>
<evidence type="ECO:0000256" key="18">
    <source>
        <dbReference type="ARBA" id="ARBA00029893"/>
    </source>
</evidence>
<comment type="pathway">
    <text evidence="3">Phospholipid metabolism; CDP-diacylglycerol biosynthesis; CDP-diacylglycerol from sn-glycerol 3-phosphate: step 3/3.</text>
</comment>
<sequence length="371" mass="43558">MFPPFSKQPPPENTQNSPLNICCNDDYLDLLFGASLPLDQVCYAFAYGSGAIPQKGENQKEKMVDFILVCNNSMLFHQKNQLWNPAHYSLPWRLFKTERLINNLYWFQRDGFLFPKGAKLFYNTLIPSRGRLIKYGVIDTEDFEADLLDWPKLYIAGRLHKPVLNVLVWPNDQNLGQEPNRPIWQAINDNRWMAVQAALLLLPEKFSVKEFLRKIVGLSYKGDVRMGWAEDSRKIDKLIEGANEQLRMLYIPLLKNDKQILVENDEMIEQDNSIQTVFHRLQMLPYFVQRGLCNSYYPSRRFRRYNTNLDIEELIYHISHRYDVPERLDLVLQKIVGHSSKHQSIKNAFTAGISRSFKYIWPKLIKGILRK</sequence>
<dbReference type="Proteomes" id="UP000887563">
    <property type="component" value="Unplaced"/>
</dbReference>
<evidence type="ECO:0000256" key="13">
    <source>
        <dbReference type="ARBA" id="ARBA00023098"/>
    </source>
</evidence>
<keyword evidence="9" id="KW-0808">Transferase</keyword>
<proteinExistence type="inferred from homology"/>
<evidence type="ECO:0000256" key="12">
    <source>
        <dbReference type="ARBA" id="ARBA00022842"/>
    </source>
</evidence>
<dbReference type="GO" id="GO:0016024">
    <property type="term" value="P:CDP-diacylglycerol biosynthetic process"/>
    <property type="evidence" value="ECO:0007669"/>
    <property type="project" value="TreeGrafter"/>
</dbReference>
<evidence type="ECO:0000256" key="17">
    <source>
        <dbReference type="ARBA" id="ARBA00023264"/>
    </source>
</evidence>
<evidence type="ECO:0000256" key="1">
    <source>
        <dbReference type="ARBA" id="ARBA00001946"/>
    </source>
</evidence>
<evidence type="ECO:0000256" key="9">
    <source>
        <dbReference type="ARBA" id="ARBA00022679"/>
    </source>
</evidence>
<keyword evidence="15" id="KW-0472">Membrane</keyword>
<dbReference type="PANTHER" id="PTHR13619">
    <property type="entry name" value="PHOSPHATIDATE CYTIDYLYLTRANSFERASE, MITOCHONDRIAL"/>
    <property type="match status" value="1"/>
</dbReference>
<organism evidence="20 21">
    <name type="scientific">Meloidogyne incognita</name>
    <name type="common">Southern root-knot nematode worm</name>
    <name type="synonym">Oxyuris incognita</name>
    <dbReference type="NCBI Taxonomy" id="6306"/>
    <lineage>
        <taxon>Eukaryota</taxon>
        <taxon>Metazoa</taxon>
        <taxon>Ecdysozoa</taxon>
        <taxon>Nematoda</taxon>
        <taxon>Chromadorea</taxon>
        <taxon>Rhabditida</taxon>
        <taxon>Tylenchina</taxon>
        <taxon>Tylenchomorpha</taxon>
        <taxon>Tylenchoidea</taxon>
        <taxon>Meloidogynidae</taxon>
        <taxon>Meloidogyninae</taxon>
        <taxon>Meloidogyne</taxon>
        <taxon>Meloidogyne incognita group</taxon>
    </lineage>
</organism>
<evidence type="ECO:0000256" key="7">
    <source>
        <dbReference type="ARBA" id="ARBA00018337"/>
    </source>
</evidence>
<evidence type="ECO:0000313" key="21">
    <source>
        <dbReference type="WBParaSite" id="Minc3s03703g34565"/>
    </source>
</evidence>
<evidence type="ECO:0000256" key="11">
    <source>
        <dbReference type="ARBA" id="ARBA00022792"/>
    </source>
</evidence>
<keyword evidence="20" id="KW-1185">Reference proteome</keyword>
<comment type="similarity">
    <text evidence="5">Belongs to the TAM41 family.</text>
</comment>
<dbReference type="EC" id="2.7.7.41" evidence="6"/>
<evidence type="ECO:0000256" key="10">
    <source>
        <dbReference type="ARBA" id="ARBA00022695"/>
    </source>
</evidence>
<evidence type="ECO:0000256" key="15">
    <source>
        <dbReference type="ARBA" id="ARBA00023136"/>
    </source>
</evidence>
<keyword evidence="16" id="KW-0594">Phospholipid biosynthesis</keyword>
<comment type="cofactor">
    <cofactor evidence="1">
        <name>Mg(2+)</name>
        <dbReference type="ChEBI" id="CHEBI:18420"/>
    </cofactor>
</comment>
<evidence type="ECO:0000256" key="16">
    <source>
        <dbReference type="ARBA" id="ARBA00023209"/>
    </source>
</evidence>
<dbReference type="Pfam" id="PF09139">
    <property type="entry name" value="Tam41_Mmp37"/>
    <property type="match status" value="1"/>
</dbReference>
<evidence type="ECO:0000256" key="14">
    <source>
        <dbReference type="ARBA" id="ARBA00023128"/>
    </source>
</evidence>
<evidence type="ECO:0000256" key="6">
    <source>
        <dbReference type="ARBA" id="ARBA00012487"/>
    </source>
</evidence>
<dbReference type="AlphaFoldDB" id="A0A914N830"/>
<keyword evidence="12" id="KW-0460">Magnesium</keyword>
<dbReference type="WBParaSite" id="Minc3s03703g34565">
    <property type="protein sequence ID" value="Minc3s03703g34565"/>
    <property type="gene ID" value="Minc3s03703g34565"/>
</dbReference>
<protein>
    <recommendedName>
        <fullName evidence="7">Phosphatidate cytidylyltransferase, mitochondrial</fullName>
        <ecNumber evidence="6">2.7.7.41</ecNumber>
    </recommendedName>
    <alternativeName>
        <fullName evidence="18">CDP-diacylglycerol synthase</fullName>
    </alternativeName>
    <alternativeName>
        <fullName evidence="19">Mitochondrial translocator assembly and maintenance protein 41 homolog</fullName>
    </alternativeName>
</protein>
<evidence type="ECO:0000256" key="2">
    <source>
        <dbReference type="ARBA" id="ARBA00004443"/>
    </source>
</evidence>
<evidence type="ECO:0000256" key="19">
    <source>
        <dbReference type="ARBA" id="ARBA00031502"/>
    </source>
</evidence>
<reference evidence="21" key="1">
    <citation type="submission" date="2022-11" db="UniProtKB">
        <authorList>
            <consortium name="WormBaseParasite"/>
        </authorList>
    </citation>
    <scope>IDENTIFICATION</scope>
</reference>
<keyword evidence="17" id="KW-1208">Phospholipid metabolism</keyword>
<evidence type="ECO:0000256" key="5">
    <source>
        <dbReference type="ARBA" id="ARBA00005458"/>
    </source>
</evidence>
<evidence type="ECO:0000256" key="8">
    <source>
        <dbReference type="ARBA" id="ARBA00022516"/>
    </source>
</evidence>
<keyword evidence="11" id="KW-0999">Mitochondrion inner membrane</keyword>